<dbReference type="Proteomes" id="UP000306236">
    <property type="component" value="Unassembled WGS sequence"/>
</dbReference>
<feature type="transmembrane region" description="Helical" evidence="5">
    <location>
        <begin position="7"/>
        <end position="29"/>
    </location>
</feature>
<name>A0A4S5BUN5_9BURK</name>
<evidence type="ECO:0000313" key="8">
    <source>
        <dbReference type="Proteomes" id="UP000306236"/>
    </source>
</evidence>
<dbReference type="InterPro" id="IPR001958">
    <property type="entry name" value="Tet-R_TetA/multi-R_MdtG-like"/>
</dbReference>
<keyword evidence="3 5" id="KW-1133">Transmembrane helix</keyword>
<evidence type="ECO:0000256" key="1">
    <source>
        <dbReference type="ARBA" id="ARBA00004141"/>
    </source>
</evidence>
<dbReference type="AlphaFoldDB" id="A0A4S5BUN5"/>
<dbReference type="PRINTS" id="PR01035">
    <property type="entry name" value="TCRTETA"/>
</dbReference>
<evidence type="ECO:0000256" key="2">
    <source>
        <dbReference type="ARBA" id="ARBA00022692"/>
    </source>
</evidence>
<accession>A0A4S5BUN5</accession>
<dbReference type="PANTHER" id="PTHR23546">
    <property type="entry name" value="TRANSPORT PROTEIN"/>
    <property type="match status" value="1"/>
</dbReference>
<dbReference type="PANTHER" id="PTHR23546:SF1">
    <property type="entry name" value="MEMBRANE PROTEIN"/>
    <property type="match status" value="1"/>
</dbReference>
<feature type="transmembrane region" description="Helical" evidence="5">
    <location>
        <begin position="41"/>
        <end position="61"/>
    </location>
</feature>
<keyword evidence="4 5" id="KW-0472">Membrane</keyword>
<dbReference type="RefSeq" id="WP_136404669.1">
    <property type="nucleotide sequence ID" value="NZ_JARXRQ010000004.1"/>
</dbReference>
<dbReference type="GO" id="GO:0022857">
    <property type="term" value="F:transmembrane transporter activity"/>
    <property type="evidence" value="ECO:0007669"/>
    <property type="project" value="InterPro"/>
</dbReference>
<evidence type="ECO:0000259" key="6">
    <source>
        <dbReference type="PROSITE" id="PS50850"/>
    </source>
</evidence>
<feature type="transmembrane region" description="Helical" evidence="5">
    <location>
        <begin position="104"/>
        <end position="123"/>
    </location>
</feature>
<dbReference type="GO" id="GO:0016020">
    <property type="term" value="C:membrane"/>
    <property type="evidence" value="ECO:0007669"/>
    <property type="project" value="UniProtKB-SubCell"/>
</dbReference>
<dbReference type="InterPro" id="IPR011701">
    <property type="entry name" value="MFS"/>
</dbReference>
<organism evidence="7 8">
    <name type="scientific">Lampropedia aestuarii</name>
    <dbReference type="NCBI Taxonomy" id="2562762"/>
    <lineage>
        <taxon>Bacteria</taxon>
        <taxon>Pseudomonadati</taxon>
        <taxon>Pseudomonadota</taxon>
        <taxon>Betaproteobacteria</taxon>
        <taxon>Burkholderiales</taxon>
        <taxon>Comamonadaceae</taxon>
        <taxon>Lampropedia</taxon>
    </lineage>
</organism>
<feature type="transmembrane region" description="Helical" evidence="5">
    <location>
        <begin position="143"/>
        <end position="166"/>
    </location>
</feature>
<dbReference type="Pfam" id="PF07690">
    <property type="entry name" value="MFS_1"/>
    <property type="match status" value="1"/>
</dbReference>
<evidence type="ECO:0000256" key="4">
    <source>
        <dbReference type="ARBA" id="ARBA00023136"/>
    </source>
</evidence>
<dbReference type="InterPro" id="IPR036259">
    <property type="entry name" value="MFS_trans_sf"/>
</dbReference>
<feature type="transmembrane region" description="Helical" evidence="5">
    <location>
        <begin position="320"/>
        <end position="341"/>
    </location>
</feature>
<protein>
    <submittedName>
        <fullName evidence="7">MFS transporter</fullName>
    </submittedName>
</protein>
<reference evidence="7 8" key="1">
    <citation type="submission" date="2019-04" db="EMBL/GenBank/DDBJ databases">
        <title>Lampropedia sp YIM MLB12 draf genome.</title>
        <authorList>
            <person name="Wang Y.-X."/>
        </authorList>
    </citation>
    <scope>NUCLEOTIDE SEQUENCE [LARGE SCALE GENOMIC DNA]</scope>
    <source>
        <strain evidence="7 8">YIM MLB12</strain>
    </source>
</reference>
<evidence type="ECO:0000256" key="3">
    <source>
        <dbReference type="ARBA" id="ARBA00022989"/>
    </source>
</evidence>
<sequence>MPTSPFRLIPLLFTTLVGTMAMMAYVAIIGPVVRQLGVSEVIAGVSMAVGGIFWMLMARPWGRMSDRKGRKRVLLIGLGVFAMGYVALAVFVDMALHTALNHVLLAGVLIAARAVIGAFYAAVPPTAAAAIADHTTPQTRQQVMAKLGSANALGIVAGPAIVSYVSAYGLEWGFYATAALPIMGFLAIALYWPHGTAPRAVPTPAPGTSSNPAPATGKLALLDVRLRLAMATAFVAMMSVSIAQVSVGFFAMDRLGLAADQSVRAAGNALACVGIAVVVSQQFVIRLKGIALHHWMIVGALISMLGFGSVMFVHQTWSLLLAYGVSAFGMGFIFPSFQAMAANAVHATEQGAAAGNVSAAQGLGMVLGPLIGTALYTLSPIAPYAWIALSLIALTLVLLYRAKLGRIAK</sequence>
<proteinExistence type="predicted"/>
<dbReference type="OrthoDB" id="65739at2"/>
<evidence type="ECO:0000256" key="5">
    <source>
        <dbReference type="SAM" id="Phobius"/>
    </source>
</evidence>
<feature type="transmembrane region" description="Helical" evidence="5">
    <location>
        <begin position="172"/>
        <end position="192"/>
    </location>
</feature>
<dbReference type="PROSITE" id="PS50850">
    <property type="entry name" value="MFS"/>
    <property type="match status" value="1"/>
</dbReference>
<keyword evidence="8" id="KW-1185">Reference proteome</keyword>
<comment type="caution">
    <text evidence="7">The sequence shown here is derived from an EMBL/GenBank/DDBJ whole genome shotgun (WGS) entry which is preliminary data.</text>
</comment>
<dbReference type="InterPro" id="IPR020846">
    <property type="entry name" value="MFS_dom"/>
</dbReference>
<keyword evidence="2 5" id="KW-0812">Transmembrane</keyword>
<dbReference type="SUPFAM" id="SSF103473">
    <property type="entry name" value="MFS general substrate transporter"/>
    <property type="match status" value="1"/>
</dbReference>
<feature type="transmembrane region" description="Helical" evidence="5">
    <location>
        <begin position="263"/>
        <end position="285"/>
    </location>
</feature>
<feature type="transmembrane region" description="Helical" evidence="5">
    <location>
        <begin position="292"/>
        <end position="314"/>
    </location>
</feature>
<gene>
    <name evidence="7" type="ORF">E8K88_00425</name>
</gene>
<comment type="subcellular location">
    <subcellularLocation>
        <location evidence="1">Membrane</location>
        <topology evidence="1">Multi-pass membrane protein</topology>
    </subcellularLocation>
</comment>
<feature type="transmembrane region" description="Helical" evidence="5">
    <location>
        <begin position="228"/>
        <end position="251"/>
    </location>
</feature>
<feature type="transmembrane region" description="Helical" evidence="5">
    <location>
        <begin position="381"/>
        <end position="400"/>
    </location>
</feature>
<feature type="transmembrane region" description="Helical" evidence="5">
    <location>
        <begin position="73"/>
        <end position="92"/>
    </location>
</feature>
<evidence type="ECO:0000313" key="7">
    <source>
        <dbReference type="EMBL" id="THJ36410.1"/>
    </source>
</evidence>
<feature type="domain" description="Major facilitator superfamily (MFS) profile" evidence="6">
    <location>
        <begin position="7"/>
        <end position="405"/>
    </location>
</feature>
<dbReference type="Gene3D" id="1.20.1250.20">
    <property type="entry name" value="MFS general substrate transporter like domains"/>
    <property type="match status" value="1"/>
</dbReference>
<dbReference type="EMBL" id="SSWX01000001">
    <property type="protein sequence ID" value="THJ36410.1"/>
    <property type="molecule type" value="Genomic_DNA"/>
</dbReference>